<dbReference type="EMBL" id="SMOG01000015">
    <property type="protein sequence ID" value="TDF72814.1"/>
    <property type="molecule type" value="Genomic_DNA"/>
</dbReference>
<sequence>MKKTFLLMTLLMLTSLILAVPVATHQKQLDMGADLFNTHFPIYVGLDYGLNENSTVGGGLSTAFYDHGNKFDIYGNWNYHFVNLLSMPHNTDLYAGLSLCLDAWLGHEGHEDDHKSMLILTGQIGGRYYFNNNLGIHLEIGGCPTSNATFGISYKF</sequence>
<protein>
    <submittedName>
        <fullName evidence="1">Uncharacterized protein</fullName>
    </submittedName>
</protein>
<accession>A0AC61QIR7</accession>
<reference evidence="1" key="1">
    <citation type="submission" date="2019-03" db="EMBL/GenBank/DDBJ databases">
        <title>Candidatus Syntrophosphaera thermopropionivorans: a novel player in syntrophic propionate oxidation during anaerobic digestion.</title>
        <authorList>
            <person name="Dyksma S."/>
        </authorList>
    </citation>
    <scope>NUCLEOTIDE SEQUENCE</scope>
    <source>
        <strain evidence="1">W5</strain>
    </source>
</reference>
<evidence type="ECO:0000313" key="2">
    <source>
        <dbReference type="Proteomes" id="UP000294588"/>
    </source>
</evidence>
<name>A0AC61QIR7_9BACT</name>
<keyword evidence="2" id="KW-1185">Reference proteome</keyword>
<gene>
    <name evidence="1" type="ORF">E0946_05215</name>
</gene>
<proteinExistence type="predicted"/>
<organism evidence="1 2">
    <name type="scientific">Candidatus Syntrophosphaera thermopropionivorans</name>
    <dbReference type="NCBI Taxonomy" id="2593015"/>
    <lineage>
        <taxon>Bacteria</taxon>
        <taxon>Pseudomonadati</taxon>
        <taxon>Candidatus Cloacimonadota</taxon>
        <taxon>Candidatus Cloacimonadia</taxon>
        <taxon>Candidatus Cloacimonadales</taxon>
        <taxon>Candidatus Cloacimonadaceae</taxon>
        <taxon>Candidatus Syntrophosphaera</taxon>
    </lineage>
</organism>
<dbReference type="Proteomes" id="UP000294588">
    <property type="component" value="Unassembled WGS sequence"/>
</dbReference>
<comment type="caution">
    <text evidence="1">The sequence shown here is derived from an EMBL/GenBank/DDBJ whole genome shotgun (WGS) entry which is preliminary data.</text>
</comment>
<evidence type="ECO:0000313" key="1">
    <source>
        <dbReference type="EMBL" id="TDF72814.1"/>
    </source>
</evidence>